<keyword evidence="10" id="KW-0862">Zinc</keyword>
<feature type="transmembrane region" description="Helical" evidence="14">
    <location>
        <begin position="713"/>
        <end position="732"/>
    </location>
</feature>
<feature type="transmembrane region" description="Helical" evidence="14">
    <location>
        <begin position="1305"/>
        <end position="1323"/>
    </location>
</feature>
<reference evidence="16 17" key="1">
    <citation type="journal article" date="2015" name="Genome Biol. Evol.">
        <title>Comparative Genomics of a Bacterivorous Green Alga Reveals Evolutionary Causalities and Consequences of Phago-Mixotrophic Mode of Nutrition.</title>
        <authorList>
            <person name="Burns J.A."/>
            <person name="Paasch A."/>
            <person name="Narechania A."/>
            <person name="Kim E."/>
        </authorList>
    </citation>
    <scope>NUCLEOTIDE SEQUENCE [LARGE SCALE GENOMIC DNA]</scope>
    <source>
        <strain evidence="16 17">PLY_AMNH</strain>
    </source>
</reference>
<feature type="transmembrane region" description="Helical" evidence="14">
    <location>
        <begin position="857"/>
        <end position="876"/>
    </location>
</feature>
<dbReference type="CDD" id="cd16702">
    <property type="entry name" value="RING_CH-C4HC3_MARCH6"/>
    <property type="match status" value="1"/>
</dbReference>
<feature type="transmembrane region" description="Helical" evidence="14">
    <location>
        <begin position="654"/>
        <end position="674"/>
    </location>
</feature>
<feature type="transmembrane region" description="Helical" evidence="14">
    <location>
        <begin position="1267"/>
        <end position="1285"/>
    </location>
</feature>
<feature type="transmembrane region" description="Helical" evidence="14">
    <location>
        <begin position="818"/>
        <end position="837"/>
    </location>
</feature>
<accession>A0AAE0F4G9</accession>
<feature type="transmembrane region" description="Helical" evidence="14">
    <location>
        <begin position="1173"/>
        <end position="1192"/>
    </location>
</feature>
<evidence type="ECO:0000256" key="5">
    <source>
        <dbReference type="ARBA" id="ARBA00022679"/>
    </source>
</evidence>
<evidence type="ECO:0000313" key="16">
    <source>
        <dbReference type="EMBL" id="KAK3251781.1"/>
    </source>
</evidence>
<evidence type="ECO:0000256" key="8">
    <source>
        <dbReference type="ARBA" id="ARBA00022771"/>
    </source>
</evidence>
<evidence type="ECO:0000256" key="6">
    <source>
        <dbReference type="ARBA" id="ARBA00022692"/>
    </source>
</evidence>
<dbReference type="Proteomes" id="UP001190700">
    <property type="component" value="Unassembled WGS sequence"/>
</dbReference>
<dbReference type="SMART" id="SM00744">
    <property type="entry name" value="RINGv"/>
    <property type="match status" value="1"/>
</dbReference>
<evidence type="ECO:0000256" key="9">
    <source>
        <dbReference type="ARBA" id="ARBA00022786"/>
    </source>
</evidence>
<organism evidence="16 17">
    <name type="scientific">Cymbomonas tetramitiformis</name>
    <dbReference type="NCBI Taxonomy" id="36881"/>
    <lineage>
        <taxon>Eukaryota</taxon>
        <taxon>Viridiplantae</taxon>
        <taxon>Chlorophyta</taxon>
        <taxon>Pyramimonadophyceae</taxon>
        <taxon>Pyramimonadales</taxon>
        <taxon>Pyramimonadaceae</taxon>
        <taxon>Cymbomonas</taxon>
    </lineage>
</organism>
<dbReference type="PROSITE" id="PS51292">
    <property type="entry name" value="ZF_RING_CH"/>
    <property type="match status" value="1"/>
</dbReference>
<dbReference type="GO" id="GO:0036503">
    <property type="term" value="P:ERAD pathway"/>
    <property type="evidence" value="ECO:0007669"/>
    <property type="project" value="TreeGrafter"/>
</dbReference>
<feature type="region of interest" description="Disordered" evidence="13">
    <location>
        <begin position="268"/>
        <end position="396"/>
    </location>
</feature>
<name>A0AAE0F4G9_9CHLO</name>
<evidence type="ECO:0000256" key="13">
    <source>
        <dbReference type="SAM" id="MobiDB-lite"/>
    </source>
</evidence>
<dbReference type="InterPro" id="IPR056521">
    <property type="entry name" value="MARCHF6-like_C"/>
</dbReference>
<gene>
    <name evidence="16" type="ORF">CYMTET_38886</name>
</gene>
<keyword evidence="6 14" id="KW-0812">Transmembrane</keyword>
<evidence type="ECO:0000256" key="14">
    <source>
        <dbReference type="SAM" id="Phobius"/>
    </source>
</evidence>
<feature type="transmembrane region" description="Helical" evidence="14">
    <location>
        <begin position="121"/>
        <end position="140"/>
    </location>
</feature>
<comment type="subcellular location">
    <subcellularLocation>
        <location evidence="2">Membrane</location>
        <topology evidence="2">Multi-pass membrane protein</topology>
    </subcellularLocation>
</comment>
<dbReference type="InterPro" id="IPR013083">
    <property type="entry name" value="Znf_RING/FYVE/PHD"/>
</dbReference>
<evidence type="ECO:0000259" key="15">
    <source>
        <dbReference type="PROSITE" id="PS51292"/>
    </source>
</evidence>
<keyword evidence="11 14" id="KW-1133">Transmembrane helix</keyword>
<dbReference type="GO" id="GO:0008270">
    <property type="term" value="F:zinc ion binding"/>
    <property type="evidence" value="ECO:0007669"/>
    <property type="project" value="UniProtKB-KW"/>
</dbReference>
<dbReference type="PANTHER" id="PTHR13145:SF0">
    <property type="entry name" value="E3 UBIQUITIN-PROTEIN LIGASE MARCHF6"/>
    <property type="match status" value="1"/>
</dbReference>
<comment type="catalytic activity">
    <reaction evidence="1">
        <text>S-ubiquitinyl-[E2 ubiquitin-conjugating enzyme]-L-cysteine + [acceptor protein]-L-lysine = [E2 ubiquitin-conjugating enzyme]-L-cysteine + N(6)-ubiquitinyl-[acceptor protein]-L-lysine.</text>
        <dbReference type="EC" id="2.3.2.27"/>
    </reaction>
</comment>
<keyword evidence="8" id="KW-0863">Zinc-finger</keyword>
<evidence type="ECO:0000313" key="17">
    <source>
        <dbReference type="Proteomes" id="UP001190700"/>
    </source>
</evidence>
<feature type="transmembrane region" description="Helical" evidence="14">
    <location>
        <begin position="160"/>
        <end position="185"/>
    </location>
</feature>
<feature type="compositionally biased region" description="Low complexity" evidence="13">
    <location>
        <begin position="277"/>
        <end position="291"/>
    </location>
</feature>
<dbReference type="GO" id="GO:0061630">
    <property type="term" value="F:ubiquitin protein ligase activity"/>
    <property type="evidence" value="ECO:0007669"/>
    <property type="project" value="UniProtKB-EC"/>
</dbReference>
<dbReference type="EC" id="2.3.2.27" evidence="4"/>
<dbReference type="FunFam" id="3.30.40.10:FF:000287">
    <property type="entry name" value="RING finger membrane protein"/>
    <property type="match status" value="1"/>
</dbReference>
<feature type="compositionally biased region" description="Polar residues" evidence="13">
    <location>
        <begin position="333"/>
        <end position="378"/>
    </location>
</feature>
<dbReference type="EMBL" id="LGRX02025830">
    <property type="protein sequence ID" value="KAK3251781.1"/>
    <property type="molecule type" value="Genomic_DNA"/>
</dbReference>
<keyword evidence="5" id="KW-0808">Transferase</keyword>
<evidence type="ECO:0000256" key="10">
    <source>
        <dbReference type="ARBA" id="ARBA00022833"/>
    </source>
</evidence>
<dbReference type="PANTHER" id="PTHR13145">
    <property type="entry name" value="SSM4 PROTEIN"/>
    <property type="match status" value="1"/>
</dbReference>
<evidence type="ECO:0000256" key="2">
    <source>
        <dbReference type="ARBA" id="ARBA00004141"/>
    </source>
</evidence>
<feature type="compositionally biased region" description="Basic and acidic residues" evidence="13">
    <location>
        <begin position="320"/>
        <end position="329"/>
    </location>
</feature>
<feature type="region of interest" description="Disordered" evidence="13">
    <location>
        <begin position="235"/>
        <end position="255"/>
    </location>
</feature>
<feature type="transmembrane region" description="Helical" evidence="14">
    <location>
        <begin position="511"/>
        <end position="534"/>
    </location>
</feature>
<sequence length="1384" mass="151301">MNAVDEMEAVPSSSTEECERDNKQENAEPEEEVCRICRMEGTASSQLYHPCACSGSIKFVHEECLLQWLRHSSSPRCEVCKHEFVFTPIYAEDVPTQLSAQDFMLGLSARASFAISFSCRLLVVLLVWQVVPLITCWLWRLCFVRKFSQVHRVIENRLSLQLLATDCMYGLVLSAVFVFIFFAAISLREMYLHQIFEGEGDVQNEIGLALPPEQPPPQEPVERVQVPVPNWADEVESEDDLPELNGEGNEAIDRELDGEQEISLYRGEASGAGAERPTTSGGTSSPSSSPGDFSNRDNLEAAGEQGLDVAGAGTASLTDGARDDPESRPAHPGQNQQQQGDVAHPGQNQQRQGDAAQPGQNQQRQGDAVQPGQNQQRQGDAAQPGQNQQWQGDAAQQEWPIAPAAVWAVAAPQRQEPPPVPVLPPRGVQNMPMGLLGEPANLGVAQGVQVGPEGAGGPEEALPIEEMALAELVGLEGPLFSLVENACTVLTCNVIFLLLSAWVPFNLGRAYLALLASLNVPAALSVLIGVATELASTIHQSTVQAVLRAVAVMGVNATLGAEGPLLALLRAGGVSSIEAEEVGTVGAVVGDMANASARMVLANGSDVSMEGNLIYAAEVGNATLLDAMNSTVLGAAADVDGGLEVELSDITTLLAGYFTIVCMGLGWVLCLFLVRCVTGCTGNAAAAALLAHLPPLMQRVATSIRYCGTVAKVMLLLMVELGVFPIMCGVWLDVCTLRILGVQLAARVAFWHSAPLTSTILHWVLGIGYMLHISRMVTLLREVLRPGVLAFLRDPADPNFNPFRDLVEESIMKHVRRVTVSTMVYGNLTVLLVYAPAQCALRLAPAMFPLRLELSDPFMEVPFIIMLFNLLVTFNLEQLRPLTFIRGLFWRWLLVVGRALRLDDFLLPVVEGLVHGDPGRTVPVVIRLAWHDEHGQALTTQLCTNIAVGVRQSTVKGWIGQHAKLAPDQLRLVRQGPAPEPLRVGRVWGPPAREPMPWDAELVVQFQVAKRAVPDLQHLALQVPEQEEEVRAAAHRDTRINLPAQAIHLRWPHVSEAGEEEEEEAAAVDKGDDIQGTGGQIKLWLVAQMVGMLILAWLSVLVTHTMSCLVPIWVGRKALATGPFPTTLHDLNAFGVGCYLLWVAVSSVRQLSSQLTRYTRPALLKRLKRIVRVSCKCSFLLFLCGGLLPYWIGQLVDLSVIMPFWSDAEGPTSFYREWVMGLLVLQVWHRRVLQEGGLLASPAWRAKFLQVQRHGYNLSTMWMLEEMILPLLVPLLSAVMFPYVICQGIGLLGVPPETMRLLNKYAYPINLLGVLVSFLLPWMQRWKARLHDSIRDDRYLVGQHLSNFHRSSKDPDELGVDGGEEVAEIVAEGESSEDGKSKED</sequence>
<evidence type="ECO:0000256" key="4">
    <source>
        <dbReference type="ARBA" id="ARBA00012483"/>
    </source>
</evidence>
<protein>
    <recommendedName>
        <fullName evidence="4">RING-type E3 ubiquitin transferase</fullName>
        <ecNumber evidence="4">2.3.2.27</ecNumber>
    </recommendedName>
</protein>
<proteinExistence type="predicted"/>
<evidence type="ECO:0000256" key="3">
    <source>
        <dbReference type="ARBA" id="ARBA00004906"/>
    </source>
</evidence>
<feature type="domain" description="RING-CH-type" evidence="15">
    <location>
        <begin position="26"/>
        <end position="87"/>
    </location>
</feature>
<keyword evidence="12 14" id="KW-0472">Membrane</keyword>
<evidence type="ECO:0000256" key="11">
    <source>
        <dbReference type="ARBA" id="ARBA00022989"/>
    </source>
</evidence>
<comment type="pathway">
    <text evidence="3">Protein modification; protein ubiquitination.</text>
</comment>
<dbReference type="Pfam" id="PF12906">
    <property type="entry name" value="RINGv"/>
    <property type="match status" value="1"/>
</dbReference>
<evidence type="ECO:0000256" key="1">
    <source>
        <dbReference type="ARBA" id="ARBA00000900"/>
    </source>
</evidence>
<dbReference type="SUPFAM" id="SSF57850">
    <property type="entry name" value="RING/U-box"/>
    <property type="match status" value="1"/>
</dbReference>
<keyword evidence="7" id="KW-0479">Metal-binding</keyword>
<dbReference type="Gene3D" id="3.30.40.10">
    <property type="entry name" value="Zinc/RING finger domain, C3HC4 (zinc finger)"/>
    <property type="match status" value="1"/>
</dbReference>
<evidence type="ECO:0000256" key="12">
    <source>
        <dbReference type="ARBA" id="ARBA00023136"/>
    </source>
</evidence>
<feature type="transmembrane region" description="Helical" evidence="14">
    <location>
        <begin position="1090"/>
        <end position="1113"/>
    </location>
</feature>
<feature type="transmembrane region" description="Helical" evidence="14">
    <location>
        <begin position="1133"/>
        <end position="1152"/>
    </location>
</feature>
<evidence type="ECO:0000256" key="7">
    <source>
        <dbReference type="ARBA" id="ARBA00022723"/>
    </source>
</evidence>
<dbReference type="InterPro" id="IPR011016">
    <property type="entry name" value="Znf_RING-CH"/>
</dbReference>
<feature type="transmembrane region" description="Helical" evidence="14">
    <location>
        <begin position="752"/>
        <end position="771"/>
    </location>
</feature>
<feature type="region of interest" description="Disordered" evidence="13">
    <location>
        <begin position="1"/>
        <end position="25"/>
    </location>
</feature>
<feature type="transmembrane region" description="Helical" evidence="14">
    <location>
        <begin position="486"/>
        <end position="505"/>
    </location>
</feature>
<feature type="compositionally biased region" description="Low complexity" evidence="13">
    <location>
        <begin position="385"/>
        <end position="396"/>
    </location>
</feature>
<dbReference type="GO" id="GO:0005789">
    <property type="term" value="C:endoplasmic reticulum membrane"/>
    <property type="evidence" value="ECO:0007669"/>
    <property type="project" value="TreeGrafter"/>
</dbReference>
<keyword evidence="9" id="KW-0833">Ubl conjugation pathway</keyword>
<keyword evidence="17" id="KW-1185">Reference proteome</keyword>
<dbReference type="Pfam" id="PF23113">
    <property type="entry name" value="MARCHF6_C"/>
    <property type="match status" value="1"/>
</dbReference>
<comment type="caution">
    <text evidence="16">The sequence shown here is derived from an EMBL/GenBank/DDBJ whole genome shotgun (WGS) entry which is preliminary data.</text>
</comment>